<dbReference type="PROSITE" id="PS00132">
    <property type="entry name" value="CARBOXYPEPT_ZN_1"/>
    <property type="match status" value="1"/>
</dbReference>
<evidence type="ECO:0000256" key="5">
    <source>
        <dbReference type="ARBA" id="ARBA00022525"/>
    </source>
</evidence>
<comment type="subcellular location">
    <subcellularLocation>
        <location evidence="3">Secreted</location>
    </subcellularLocation>
</comment>
<keyword evidence="7" id="KW-0645">Protease</keyword>
<evidence type="ECO:0000256" key="6">
    <source>
        <dbReference type="ARBA" id="ARBA00022645"/>
    </source>
</evidence>
<dbReference type="SMART" id="SM00631">
    <property type="entry name" value="Zn_pept"/>
    <property type="match status" value="1"/>
</dbReference>
<dbReference type="GO" id="GO:0008270">
    <property type="term" value="F:zinc ion binding"/>
    <property type="evidence" value="ECO:0007669"/>
    <property type="project" value="InterPro"/>
</dbReference>
<keyword evidence="9 17" id="KW-0732">Signal</keyword>
<dbReference type="Gene3D" id="3.30.70.340">
    <property type="entry name" value="Metallocarboxypeptidase-like"/>
    <property type="match status" value="1"/>
</dbReference>
<feature type="chain" id="PRO_5040339769" description="Peptidase M14 domain-containing protein" evidence="17">
    <location>
        <begin position="19"/>
        <end position="421"/>
    </location>
</feature>
<evidence type="ECO:0000256" key="9">
    <source>
        <dbReference type="ARBA" id="ARBA00022729"/>
    </source>
</evidence>
<dbReference type="InterPro" id="IPR057246">
    <property type="entry name" value="CARBOXYPEPT_ZN_1"/>
</dbReference>
<dbReference type="PANTHER" id="PTHR11705:SF143">
    <property type="entry name" value="SLL0236 PROTEIN"/>
    <property type="match status" value="1"/>
</dbReference>
<evidence type="ECO:0000256" key="11">
    <source>
        <dbReference type="ARBA" id="ARBA00022833"/>
    </source>
</evidence>
<evidence type="ECO:0000256" key="15">
    <source>
        <dbReference type="ARBA" id="ARBA00023157"/>
    </source>
</evidence>
<dbReference type="AlphaFoldDB" id="A0A9P8CJI4"/>
<sequence length="421" mass="45494">MKLFAIVLLAFNAAIAASKKVSYAGAKAMRIPVGNEVEPLLDIINQLELPTWKGLANGVPIANSHVDLVVPADKVAEFEKLTASMTTEVMHDDLGASIADEATPFTYQAGSVNETWFNAYHSYADHLQFLNDLVTSFPTQAEIVTAGSSVGSQAITGIHFWGSGGKGSNPAVVIHGTVHAREWITTMTTEYFAYNLLTNYATSTEIKGFVDKYDYYIFPVVNPDGFVYTQTTNRLWRKNRQSPPSGSTCYGTDINRNWPYQWSGAGSSTSACSETYRGVSQGNTPENKGVLAQIDALAADKGVQLYIDVHSYSQLLMTPYGYSCSATTSNNSVLQSLARGAVAAIQAVYGTVFTYGPICSTIYQVAGGSIDYVQDVTKAKHVFTVELRDTGTYGFVLPASQILPSGVEMYAGLRSLLANMV</sequence>
<dbReference type="FunFam" id="3.40.630.10:FF:000165">
    <property type="entry name" value="Glucan 1,4-alpha-glucosidase, putative"/>
    <property type="match status" value="1"/>
</dbReference>
<evidence type="ECO:0000256" key="3">
    <source>
        <dbReference type="ARBA" id="ARBA00004613"/>
    </source>
</evidence>
<gene>
    <name evidence="19" type="ORF">BJ878DRAFT_165977</name>
</gene>
<keyword evidence="11" id="KW-0862">Zinc</keyword>
<dbReference type="InterPro" id="IPR003146">
    <property type="entry name" value="M14A_act_pep"/>
</dbReference>
<keyword evidence="10" id="KW-0378">Hydrolase</keyword>
<dbReference type="OrthoDB" id="3626597at2759"/>
<comment type="cofactor">
    <cofactor evidence="1">
        <name>Zn(2+)</name>
        <dbReference type="ChEBI" id="CHEBI:29105"/>
    </cofactor>
</comment>
<dbReference type="GO" id="GO:0004181">
    <property type="term" value="F:metallocarboxypeptidase activity"/>
    <property type="evidence" value="ECO:0007669"/>
    <property type="project" value="InterPro"/>
</dbReference>
<evidence type="ECO:0000256" key="7">
    <source>
        <dbReference type="ARBA" id="ARBA00022670"/>
    </source>
</evidence>
<keyword evidence="15" id="KW-1015">Disulfide bond</keyword>
<evidence type="ECO:0000259" key="18">
    <source>
        <dbReference type="PROSITE" id="PS52035"/>
    </source>
</evidence>
<comment type="function">
    <text evidence="2">Extracellular metalloprotease that contributes to pathogenicity.</text>
</comment>
<keyword evidence="5" id="KW-0964">Secreted</keyword>
<keyword evidence="13" id="KW-0482">Metalloprotease</keyword>
<feature type="domain" description="Peptidase M14" evidence="18">
    <location>
        <begin position="119"/>
        <end position="420"/>
    </location>
</feature>
<dbReference type="GO" id="GO:0005576">
    <property type="term" value="C:extracellular region"/>
    <property type="evidence" value="ECO:0007669"/>
    <property type="project" value="UniProtKB-SubCell"/>
</dbReference>
<dbReference type="InterPro" id="IPR036990">
    <property type="entry name" value="M14A-like_propep"/>
</dbReference>
<dbReference type="CDD" id="cd03860">
    <property type="entry name" value="M14_CP_A-B_like"/>
    <property type="match status" value="1"/>
</dbReference>
<evidence type="ECO:0000313" key="20">
    <source>
        <dbReference type="Proteomes" id="UP000887226"/>
    </source>
</evidence>
<organism evidence="19 20">
    <name type="scientific">Calycina marina</name>
    <dbReference type="NCBI Taxonomy" id="1763456"/>
    <lineage>
        <taxon>Eukaryota</taxon>
        <taxon>Fungi</taxon>
        <taxon>Dikarya</taxon>
        <taxon>Ascomycota</taxon>
        <taxon>Pezizomycotina</taxon>
        <taxon>Leotiomycetes</taxon>
        <taxon>Helotiales</taxon>
        <taxon>Pezizellaceae</taxon>
        <taxon>Calycina</taxon>
    </lineage>
</organism>
<dbReference type="PROSITE" id="PS52035">
    <property type="entry name" value="PEPTIDASE_M14"/>
    <property type="match status" value="1"/>
</dbReference>
<evidence type="ECO:0000256" key="4">
    <source>
        <dbReference type="ARBA" id="ARBA00005988"/>
    </source>
</evidence>
<keyword evidence="14" id="KW-0865">Zymogen</keyword>
<accession>A0A9P8CJI4</accession>
<comment type="similarity">
    <text evidence="4 16">Belongs to the peptidase M14 family.</text>
</comment>
<dbReference type="SUPFAM" id="SSF53187">
    <property type="entry name" value="Zn-dependent exopeptidases"/>
    <property type="match status" value="1"/>
</dbReference>
<dbReference type="Gene3D" id="3.40.630.10">
    <property type="entry name" value="Zn peptidases"/>
    <property type="match status" value="1"/>
</dbReference>
<dbReference type="GO" id="GO:0006508">
    <property type="term" value="P:proteolysis"/>
    <property type="evidence" value="ECO:0007669"/>
    <property type="project" value="UniProtKB-KW"/>
</dbReference>
<evidence type="ECO:0000256" key="8">
    <source>
        <dbReference type="ARBA" id="ARBA00022723"/>
    </source>
</evidence>
<dbReference type="Pfam" id="PF02244">
    <property type="entry name" value="Propep_M14"/>
    <property type="match status" value="1"/>
</dbReference>
<evidence type="ECO:0000256" key="1">
    <source>
        <dbReference type="ARBA" id="ARBA00001947"/>
    </source>
</evidence>
<evidence type="ECO:0000256" key="10">
    <source>
        <dbReference type="ARBA" id="ARBA00022801"/>
    </source>
</evidence>
<keyword evidence="8" id="KW-0479">Metal-binding</keyword>
<evidence type="ECO:0000313" key="19">
    <source>
        <dbReference type="EMBL" id="KAG9247561.1"/>
    </source>
</evidence>
<dbReference type="PANTHER" id="PTHR11705">
    <property type="entry name" value="PROTEASE FAMILY M14 CARBOXYPEPTIDASE A,B"/>
    <property type="match status" value="1"/>
</dbReference>
<evidence type="ECO:0000256" key="2">
    <source>
        <dbReference type="ARBA" id="ARBA00003091"/>
    </source>
</evidence>
<feature type="active site" description="Proton donor/acceptor" evidence="16">
    <location>
        <position position="386"/>
    </location>
</feature>
<feature type="signal peptide" evidence="17">
    <location>
        <begin position="1"/>
        <end position="18"/>
    </location>
</feature>
<keyword evidence="20" id="KW-1185">Reference proteome</keyword>
<dbReference type="PRINTS" id="PR00765">
    <property type="entry name" value="CRBOXYPTASEA"/>
</dbReference>
<dbReference type="EMBL" id="MU253769">
    <property type="protein sequence ID" value="KAG9247561.1"/>
    <property type="molecule type" value="Genomic_DNA"/>
</dbReference>
<protein>
    <recommendedName>
        <fullName evidence="18">Peptidase M14 domain-containing protein</fullName>
    </recommendedName>
</protein>
<comment type="caution">
    <text evidence="19">The sequence shown here is derived from an EMBL/GenBank/DDBJ whole genome shotgun (WGS) entry which is preliminary data.</text>
</comment>
<evidence type="ECO:0000256" key="13">
    <source>
        <dbReference type="ARBA" id="ARBA00023049"/>
    </source>
</evidence>
<evidence type="ECO:0000256" key="12">
    <source>
        <dbReference type="ARBA" id="ARBA00023026"/>
    </source>
</evidence>
<dbReference type="SUPFAM" id="SSF54897">
    <property type="entry name" value="Protease propeptides/inhibitors"/>
    <property type="match status" value="1"/>
</dbReference>
<dbReference type="Pfam" id="PF00246">
    <property type="entry name" value="Peptidase_M14"/>
    <property type="match status" value="1"/>
</dbReference>
<dbReference type="InterPro" id="IPR000834">
    <property type="entry name" value="Peptidase_M14"/>
</dbReference>
<dbReference type="Proteomes" id="UP000887226">
    <property type="component" value="Unassembled WGS sequence"/>
</dbReference>
<reference evidence="19" key="1">
    <citation type="journal article" date="2021" name="IMA Fungus">
        <title>Genomic characterization of three marine fungi, including Emericellopsis atlantica sp. nov. with signatures of a generalist lifestyle and marine biomass degradation.</title>
        <authorList>
            <person name="Hagestad O.C."/>
            <person name="Hou L."/>
            <person name="Andersen J.H."/>
            <person name="Hansen E.H."/>
            <person name="Altermark B."/>
            <person name="Li C."/>
            <person name="Kuhnert E."/>
            <person name="Cox R.J."/>
            <person name="Crous P.W."/>
            <person name="Spatafora J.W."/>
            <person name="Lail K."/>
            <person name="Amirebrahimi M."/>
            <person name="Lipzen A."/>
            <person name="Pangilinan J."/>
            <person name="Andreopoulos W."/>
            <person name="Hayes R.D."/>
            <person name="Ng V."/>
            <person name="Grigoriev I.V."/>
            <person name="Jackson S.A."/>
            <person name="Sutton T.D.S."/>
            <person name="Dobson A.D.W."/>
            <person name="Rama T."/>
        </authorList>
    </citation>
    <scope>NUCLEOTIDE SEQUENCE</scope>
    <source>
        <strain evidence="19">TRa3180A</strain>
    </source>
</reference>
<evidence type="ECO:0000256" key="16">
    <source>
        <dbReference type="PROSITE-ProRule" id="PRU01379"/>
    </source>
</evidence>
<proteinExistence type="inferred from homology"/>
<evidence type="ECO:0000256" key="14">
    <source>
        <dbReference type="ARBA" id="ARBA00023145"/>
    </source>
</evidence>
<name>A0A9P8CJI4_9HELO</name>
<evidence type="ECO:0000256" key="17">
    <source>
        <dbReference type="SAM" id="SignalP"/>
    </source>
</evidence>
<keyword evidence="6" id="KW-0121">Carboxypeptidase</keyword>
<keyword evidence="12" id="KW-0843">Virulence</keyword>